<feature type="transmembrane region" description="Helical" evidence="18">
    <location>
        <begin position="27"/>
        <end position="49"/>
    </location>
</feature>
<feature type="region of interest" description="Disordered" evidence="17">
    <location>
        <begin position="1"/>
        <end position="20"/>
    </location>
</feature>
<dbReference type="PANTHER" id="PTHR36835:SF1">
    <property type="entry name" value="CYTOCHROME BO(3) UBIQUINOL OXIDASE SUBUNIT 4"/>
    <property type="match status" value="1"/>
</dbReference>
<keyword evidence="7 18" id="KW-0812">Transmembrane</keyword>
<name>A0A916XRS9_9BURK</name>
<dbReference type="InterPro" id="IPR005171">
    <property type="entry name" value="Cyt_c_oxidase_su4_prok"/>
</dbReference>
<dbReference type="GO" id="GO:0015990">
    <property type="term" value="P:electron transport coupled proton transport"/>
    <property type="evidence" value="ECO:0007669"/>
    <property type="project" value="InterPro"/>
</dbReference>
<evidence type="ECO:0000313" key="19">
    <source>
        <dbReference type="EMBL" id="GGD00345.1"/>
    </source>
</evidence>
<evidence type="ECO:0000313" key="20">
    <source>
        <dbReference type="Proteomes" id="UP000637423"/>
    </source>
</evidence>
<dbReference type="GO" id="GO:0019646">
    <property type="term" value="P:aerobic electron transport chain"/>
    <property type="evidence" value="ECO:0007669"/>
    <property type="project" value="TreeGrafter"/>
</dbReference>
<evidence type="ECO:0000256" key="10">
    <source>
        <dbReference type="ARBA" id="ARBA00023002"/>
    </source>
</evidence>
<feature type="transmembrane region" description="Helical" evidence="18">
    <location>
        <begin position="90"/>
        <end position="111"/>
    </location>
</feature>
<evidence type="ECO:0000256" key="5">
    <source>
        <dbReference type="ARBA" id="ARBA00022448"/>
    </source>
</evidence>
<evidence type="ECO:0000256" key="17">
    <source>
        <dbReference type="SAM" id="MobiDB-lite"/>
    </source>
</evidence>
<evidence type="ECO:0000256" key="7">
    <source>
        <dbReference type="ARBA" id="ARBA00022692"/>
    </source>
</evidence>
<evidence type="ECO:0000256" key="14">
    <source>
        <dbReference type="ARBA" id="ARBA00030211"/>
    </source>
</evidence>
<organism evidence="19 20">
    <name type="scientific">Undibacterium terreum</name>
    <dbReference type="NCBI Taxonomy" id="1224302"/>
    <lineage>
        <taxon>Bacteria</taxon>
        <taxon>Pseudomonadati</taxon>
        <taxon>Pseudomonadota</taxon>
        <taxon>Betaproteobacteria</taxon>
        <taxon>Burkholderiales</taxon>
        <taxon>Oxalobacteraceae</taxon>
        <taxon>Undibacterium</taxon>
    </lineage>
</organism>
<reference evidence="19" key="1">
    <citation type="journal article" date="2014" name="Int. J. Syst. Evol. Microbiol.">
        <title>Complete genome sequence of Corynebacterium casei LMG S-19264T (=DSM 44701T), isolated from a smear-ripened cheese.</title>
        <authorList>
            <consortium name="US DOE Joint Genome Institute (JGI-PGF)"/>
            <person name="Walter F."/>
            <person name="Albersmeier A."/>
            <person name="Kalinowski J."/>
            <person name="Ruckert C."/>
        </authorList>
    </citation>
    <scope>NUCLEOTIDE SEQUENCE</scope>
    <source>
        <strain evidence="19">CGMCC 1.10998</strain>
    </source>
</reference>
<sequence>MTDYLSPQEPATEKAPGIRTGGGHGTWHGYLIGYLSAAFLTTAAFILAINDWMTPASILAAVSVLAVAQMLVHLIFFLHINTAPEQRTNILAFAATLLIIFIVVVGSLWIMSHLHHNMMPMNILMKMQR</sequence>
<keyword evidence="9 18" id="KW-1133">Transmembrane helix</keyword>
<accession>A0A916XRS9</accession>
<comment type="function">
    <text evidence="12">Cytochrome bo(3) ubiquinol terminal oxidase is the component of the aerobic respiratory chain of E.coli that predominates when cells are grown at high aeration. Has proton pump activity across the membrane in addition to electron transfer, pumping 2 protons/electron.</text>
</comment>
<comment type="subcellular location">
    <subcellularLocation>
        <location evidence="1">Cell membrane</location>
        <topology evidence="1">Multi-pass membrane protein</topology>
    </subcellularLocation>
</comment>
<evidence type="ECO:0000256" key="11">
    <source>
        <dbReference type="ARBA" id="ARBA00023136"/>
    </source>
</evidence>
<evidence type="ECO:0000256" key="9">
    <source>
        <dbReference type="ARBA" id="ARBA00022989"/>
    </source>
</evidence>
<comment type="subunit">
    <text evidence="3">Heterooctamer of two A chains, two B chains, two C chains and two D chains.</text>
</comment>
<proteinExistence type="inferred from homology"/>
<evidence type="ECO:0000256" key="3">
    <source>
        <dbReference type="ARBA" id="ARBA00011700"/>
    </source>
</evidence>
<evidence type="ECO:0000256" key="16">
    <source>
        <dbReference type="ARBA" id="ARBA00032185"/>
    </source>
</evidence>
<evidence type="ECO:0000256" key="18">
    <source>
        <dbReference type="SAM" id="Phobius"/>
    </source>
</evidence>
<reference evidence="19" key="2">
    <citation type="submission" date="2020-09" db="EMBL/GenBank/DDBJ databases">
        <authorList>
            <person name="Sun Q."/>
            <person name="Zhou Y."/>
        </authorList>
    </citation>
    <scope>NUCLEOTIDE SEQUENCE</scope>
    <source>
        <strain evidence="19">CGMCC 1.10998</strain>
    </source>
</reference>
<dbReference type="GO" id="GO:0009486">
    <property type="term" value="F:cytochrome bo3 ubiquinol oxidase activity"/>
    <property type="evidence" value="ECO:0007669"/>
    <property type="project" value="InterPro"/>
</dbReference>
<keyword evidence="8" id="KW-0249">Electron transport</keyword>
<feature type="transmembrane region" description="Helical" evidence="18">
    <location>
        <begin position="56"/>
        <end position="78"/>
    </location>
</feature>
<dbReference type="GO" id="GO:0015078">
    <property type="term" value="F:proton transmembrane transporter activity"/>
    <property type="evidence" value="ECO:0007669"/>
    <property type="project" value="TreeGrafter"/>
</dbReference>
<comment type="caution">
    <text evidence="19">The sequence shown here is derived from an EMBL/GenBank/DDBJ whole genome shotgun (WGS) entry which is preliminary data.</text>
</comment>
<dbReference type="InterPro" id="IPR050968">
    <property type="entry name" value="Cytochrome_c_oxidase_bac_sub4"/>
</dbReference>
<keyword evidence="5" id="KW-0813">Transport</keyword>
<dbReference type="AlphaFoldDB" id="A0A916XRS9"/>
<evidence type="ECO:0000256" key="12">
    <source>
        <dbReference type="ARBA" id="ARBA00025694"/>
    </source>
</evidence>
<gene>
    <name evidence="19" type="primary">cyoD</name>
    <name evidence="19" type="ORF">GCM10011396_54840</name>
</gene>
<dbReference type="Proteomes" id="UP000637423">
    <property type="component" value="Unassembled WGS sequence"/>
</dbReference>
<dbReference type="PANTHER" id="PTHR36835">
    <property type="entry name" value="CYTOCHROME BO(3) UBIQUINOL OXIDASE SUBUNIT 4"/>
    <property type="match status" value="1"/>
</dbReference>
<evidence type="ECO:0000256" key="4">
    <source>
        <dbReference type="ARBA" id="ARBA00014689"/>
    </source>
</evidence>
<evidence type="ECO:0000256" key="8">
    <source>
        <dbReference type="ARBA" id="ARBA00022982"/>
    </source>
</evidence>
<keyword evidence="20" id="KW-1185">Reference proteome</keyword>
<evidence type="ECO:0000256" key="15">
    <source>
        <dbReference type="ARBA" id="ARBA00031887"/>
    </source>
</evidence>
<dbReference type="GO" id="GO:0009319">
    <property type="term" value="C:cytochrome o ubiquinol oxidase complex"/>
    <property type="evidence" value="ECO:0007669"/>
    <property type="project" value="TreeGrafter"/>
</dbReference>
<dbReference type="EMBL" id="BMED01000009">
    <property type="protein sequence ID" value="GGD00345.1"/>
    <property type="molecule type" value="Genomic_DNA"/>
</dbReference>
<protein>
    <recommendedName>
        <fullName evidence="4">Cytochrome bo(3) ubiquinol oxidase subunit 4</fullName>
    </recommendedName>
    <alternativeName>
        <fullName evidence="16">Cytochrome o ubiquinol oxidase subunit 4</fullName>
    </alternativeName>
    <alternativeName>
        <fullName evidence="13">Oxidase bo(3) subunit 4</fullName>
    </alternativeName>
    <alternativeName>
        <fullName evidence="14">Ubiquinol oxidase polypeptide IV</fullName>
    </alternativeName>
    <alternativeName>
        <fullName evidence="15">Ubiquinol oxidase subunit 4</fullName>
    </alternativeName>
</protein>
<keyword evidence="11 18" id="KW-0472">Membrane</keyword>
<keyword evidence="10" id="KW-0560">Oxidoreductase</keyword>
<dbReference type="RefSeq" id="WP_188569371.1">
    <property type="nucleotide sequence ID" value="NZ_BMED01000009.1"/>
</dbReference>
<dbReference type="NCBIfam" id="TIGR02847">
    <property type="entry name" value="CyoD"/>
    <property type="match status" value="1"/>
</dbReference>
<dbReference type="GO" id="GO:0005886">
    <property type="term" value="C:plasma membrane"/>
    <property type="evidence" value="ECO:0007669"/>
    <property type="project" value="UniProtKB-SubCell"/>
</dbReference>
<comment type="similarity">
    <text evidence="2">Belongs to the cytochrome c oxidase bacterial subunit 4 family.</text>
</comment>
<evidence type="ECO:0000256" key="6">
    <source>
        <dbReference type="ARBA" id="ARBA00022475"/>
    </source>
</evidence>
<dbReference type="InterPro" id="IPR014210">
    <property type="entry name" value="Cyt_o_ubiqinol_oxidase_su4"/>
</dbReference>
<evidence type="ECO:0000256" key="1">
    <source>
        <dbReference type="ARBA" id="ARBA00004651"/>
    </source>
</evidence>
<evidence type="ECO:0000256" key="13">
    <source>
        <dbReference type="ARBA" id="ARBA00030071"/>
    </source>
</evidence>
<dbReference type="Pfam" id="PF03626">
    <property type="entry name" value="COX4_pro"/>
    <property type="match status" value="1"/>
</dbReference>
<keyword evidence="6" id="KW-1003">Cell membrane</keyword>
<evidence type="ECO:0000256" key="2">
    <source>
        <dbReference type="ARBA" id="ARBA00008079"/>
    </source>
</evidence>